<dbReference type="InterPro" id="IPR020904">
    <property type="entry name" value="Sc_DH/Rdtase_CS"/>
</dbReference>
<evidence type="ECO:0000313" key="5">
    <source>
        <dbReference type="Proteomes" id="UP001646157"/>
    </source>
</evidence>
<dbReference type="InterPro" id="IPR036291">
    <property type="entry name" value="NAD(P)-bd_dom_sf"/>
</dbReference>
<name>A0ABS2NF67_9BACI</name>
<dbReference type="SUPFAM" id="SSF51735">
    <property type="entry name" value="NAD(P)-binding Rossmann-fold domains"/>
    <property type="match status" value="1"/>
</dbReference>
<dbReference type="PRINTS" id="PR00080">
    <property type="entry name" value="SDRFAMILY"/>
</dbReference>
<feature type="compositionally biased region" description="Polar residues" evidence="3">
    <location>
        <begin position="1"/>
        <end position="11"/>
    </location>
</feature>
<feature type="compositionally biased region" description="Basic and acidic residues" evidence="3">
    <location>
        <begin position="20"/>
        <end position="37"/>
    </location>
</feature>
<gene>
    <name evidence="4" type="ORF">JOC86_003043</name>
</gene>
<dbReference type="PRINTS" id="PR00081">
    <property type="entry name" value="GDHRDH"/>
</dbReference>
<dbReference type="PANTHER" id="PTHR48107:SF16">
    <property type="entry name" value="NADPH-DEPENDENT ALDEHYDE REDUCTASE 1, CHLOROPLASTIC"/>
    <property type="match status" value="1"/>
</dbReference>
<evidence type="ECO:0000256" key="2">
    <source>
        <dbReference type="ARBA" id="ARBA00023002"/>
    </source>
</evidence>
<dbReference type="RefSeq" id="WP_239587628.1">
    <property type="nucleotide sequence ID" value="NZ_JAFBDZ010000003.1"/>
</dbReference>
<keyword evidence="2" id="KW-0560">Oxidoreductase</keyword>
<dbReference type="Gene3D" id="3.40.50.720">
    <property type="entry name" value="NAD(P)-binding Rossmann-like Domain"/>
    <property type="match status" value="1"/>
</dbReference>
<comment type="similarity">
    <text evidence="1">Belongs to the short-chain dehydrogenases/reductases (SDR) family.</text>
</comment>
<organism evidence="4 5">
    <name type="scientific">Rossellomorea pakistanensis</name>
    <dbReference type="NCBI Taxonomy" id="992288"/>
    <lineage>
        <taxon>Bacteria</taxon>
        <taxon>Bacillati</taxon>
        <taxon>Bacillota</taxon>
        <taxon>Bacilli</taxon>
        <taxon>Bacillales</taxon>
        <taxon>Bacillaceae</taxon>
        <taxon>Rossellomorea</taxon>
    </lineage>
</organism>
<dbReference type="EMBL" id="JAFBDZ010000003">
    <property type="protein sequence ID" value="MBM7586491.1"/>
    <property type="molecule type" value="Genomic_DNA"/>
</dbReference>
<protein>
    <submittedName>
        <fullName evidence="4">NAD(P)-dependent dehydrogenase (Short-subunit alcohol dehydrogenase family)</fullName>
    </submittedName>
</protein>
<dbReference type="Pfam" id="PF13561">
    <property type="entry name" value="adh_short_C2"/>
    <property type="match status" value="1"/>
</dbReference>
<evidence type="ECO:0000256" key="1">
    <source>
        <dbReference type="ARBA" id="ARBA00006484"/>
    </source>
</evidence>
<dbReference type="Proteomes" id="UP001646157">
    <property type="component" value="Unassembled WGS sequence"/>
</dbReference>
<sequence length="289" mass="31370">MTQNQNSKQTFPPQHQHHQPGMEEKMNPYPQHMDEQYKPGGKLKGKIALISGGDSGIGKAVALYYAKEGADIAIAYLEEHKDAEHTKRLIEQEGQSCILFSGDLGSVTYCKEVIQNTVEHYGKLDILVNNAAEQHPQDSLLDISAQQLEKTFRTNVYSYFYLTKAALPHLNKGAAIINTTSITAYQGNEQLIDYSSTKGAIVSFTRSLSLSLASQGIRVNGVAPGPIWTPLIPSTFSADKVATFGGNTPLGRAGQPFELGAAYVFLACHDSSYINGQIIHINGGTIVNG</sequence>
<dbReference type="NCBIfam" id="NF005214">
    <property type="entry name" value="PRK06701.1"/>
    <property type="match status" value="1"/>
</dbReference>
<feature type="region of interest" description="Disordered" evidence="3">
    <location>
        <begin position="1"/>
        <end position="38"/>
    </location>
</feature>
<accession>A0ABS2NF67</accession>
<evidence type="ECO:0000313" key="4">
    <source>
        <dbReference type="EMBL" id="MBM7586491.1"/>
    </source>
</evidence>
<comment type="caution">
    <text evidence="4">The sequence shown here is derived from an EMBL/GenBank/DDBJ whole genome shotgun (WGS) entry which is preliminary data.</text>
</comment>
<dbReference type="PROSITE" id="PS00061">
    <property type="entry name" value="ADH_SHORT"/>
    <property type="match status" value="1"/>
</dbReference>
<dbReference type="InterPro" id="IPR002347">
    <property type="entry name" value="SDR_fam"/>
</dbReference>
<reference evidence="4 5" key="1">
    <citation type="submission" date="2021-01" db="EMBL/GenBank/DDBJ databases">
        <title>Genomic Encyclopedia of Type Strains, Phase IV (KMG-IV): sequencing the most valuable type-strain genomes for metagenomic binning, comparative biology and taxonomic classification.</title>
        <authorList>
            <person name="Goeker M."/>
        </authorList>
    </citation>
    <scope>NUCLEOTIDE SEQUENCE [LARGE SCALE GENOMIC DNA]</scope>
    <source>
        <strain evidence="4 5">DSM 24834</strain>
    </source>
</reference>
<dbReference type="PANTHER" id="PTHR48107">
    <property type="entry name" value="NADPH-DEPENDENT ALDEHYDE REDUCTASE-LIKE PROTEIN, CHLOROPLASTIC-RELATED"/>
    <property type="match status" value="1"/>
</dbReference>
<dbReference type="CDD" id="cd05355">
    <property type="entry name" value="SDR_c1"/>
    <property type="match status" value="1"/>
</dbReference>
<evidence type="ECO:0000256" key="3">
    <source>
        <dbReference type="SAM" id="MobiDB-lite"/>
    </source>
</evidence>
<keyword evidence="5" id="KW-1185">Reference proteome</keyword>
<proteinExistence type="inferred from homology"/>